<dbReference type="PROSITE" id="PS50930">
    <property type="entry name" value="HTH_LYTTR"/>
    <property type="match status" value="1"/>
</dbReference>
<name>A0ABT5HRF5_9CAUL</name>
<keyword evidence="1" id="KW-0812">Transmembrane</keyword>
<gene>
    <name evidence="3" type="ORF">PQU92_05065</name>
</gene>
<evidence type="ECO:0000259" key="2">
    <source>
        <dbReference type="PROSITE" id="PS50930"/>
    </source>
</evidence>
<accession>A0ABT5HRF5</accession>
<dbReference type="GO" id="GO:0003677">
    <property type="term" value="F:DNA binding"/>
    <property type="evidence" value="ECO:0007669"/>
    <property type="project" value="UniProtKB-KW"/>
</dbReference>
<keyword evidence="4" id="KW-1185">Reference proteome</keyword>
<dbReference type="Proteomes" id="UP001214854">
    <property type="component" value="Unassembled WGS sequence"/>
</dbReference>
<evidence type="ECO:0000313" key="4">
    <source>
        <dbReference type="Proteomes" id="UP001214854"/>
    </source>
</evidence>
<keyword evidence="1" id="KW-0472">Membrane</keyword>
<dbReference type="InterPro" id="IPR007492">
    <property type="entry name" value="LytTR_DNA-bd_dom"/>
</dbReference>
<feature type="transmembrane region" description="Helical" evidence="1">
    <location>
        <begin position="38"/>
        <end position="58"/>
    </location>
</feature>
<comment type="caution">
    <text evidence="3">The sequence shown here is derived from an EMBL/GenBank/DDBJ whole genome shotgun (WGS) entry which is preliminary data.</text>
</comment>
<keyword evidence="3" id="KW-0238">DNA-binding</keyword>
<dbReference type="Pfam" id="PF04397">
    <property type="entry name" value="LytTR"/>
    <property type="match status" value="1"/>
</dbReference>
<reference evidence="3 4" key="1">
    <citation type="submission" date="2023-01" db="EMBL/GenBank/DDBJ databases">
        <title>Novel species of the genus Asticcacaulis isolated from rivers.</title>
        <authorList>
            <person name="Lu H."/>
        </authorList>
    </citation>
    <scope>NUCLEOTIDE SEQUENCE [LARGE SCALE GENOMIC DNA]</scope>
    <source>
        <strain evidence="3 4">BYS171W</strain>
    </source>
</reference>
<dbReference type="EMBL" id="JAQQKX010000003">
    <property type="protein sequence ID" value="MDC7682634.1"/>
    <property type="molecule type" value="Genomic_DNA"/>
</dbReference>
<sequence>MRETGPELRETTPPTVHASSMAHEVWTRNWKGWSRATGVAIGMGVFLSLIGAFGTGAMPLWHRLIYWVPVMTLGTLVAIGVEAFTFYALRARLRLEHKPLPYALLLIVLLTPAITLVIWLFNPLFGASDLTLSTYIRLLTPVAILSAAMTGLNMLINREPLQSHAFVAPVAESIPSAVAFLERLPFKHQRADIYAISAEDHYLRVHTSAGNTMILMRLYDAIRELEGIEGSQTHRSWWVARDAITDIRKQDGKVCLVLKGDLEAPVSRSFQKALRADGWV</sequence>
<dbReference type="Gene3D" id="2.40.50.1020">
    <property type="entry name" value="LytTr DNA-binding domain"/>
    <property type="match status" value="1"/>
</dbReference>
<dbReference type="RefSeq" id="WP_272747121.1">
    <property type="nucleotide sequence ID" value="NZ_JAQQKX010000003.1"/>
</dbReference>
<protein>
    <submittedName>
        <fullName evidence="3">LytTR family DNA-binding domain-containing protein</fullName>
    </submittedName>
</protein>
<feature type="domain" description="HTH LytTR-type" evidence="2">
    <location>
        <begin position="177"/>
        <end position="280"/>
    </location>
</feature>
<proteinExistence type="predicted"/>
<keyword evidence="1" id="KW-1133">Transmembrane helix</keyword>
<feature type="transmembrane region" description="Helical" evidence="1">
    <location>
        <begin position="134"/>
        <end position="156"/>
    </location>
</feature>
<evidence type="ECO:0000313" key="3">
    <source>
        <dbReference type="EMBL" id="MDC7682634.1"/>
    </source>
</evidence>
<dbReference type="SMART" id="SM00850">
    <property type="entry name" value="LytTR"/>
    <property type="match status" value="1"/>
</dbReference>
<evidence type="ECO:0000256" key="1">
    <source>
        <dbReference type="SAM" id="Phobius"/>
    </source>
</evidence>
<feature type="transmembrane region" description="Helical" evidence="1">
    <location>
        <begin position="101"/>
        <end position="122"/>
    </location>
</feature>
<feature type="transmembrane region" description="Helical" evidence="1">
    <location>
        <begin position="64"/>
        <end position="89"/>
    </location>
</feature>
<organism evidence="3 4">
    <name type="scientific">Asticcacaulis aquaticus</name>
    <dbReference type="NCBI Taxonomy" id="2984212"/>
    <lineage>
        <taxon>Bacteria</taxon>
        <taxon>Pseudomonadati</taxon>
        <taxon>Pseudomonadota</taxon>
        <taxon>Alphaproteobacteria</taxon>
        <taxon>Caulobacterales</taxon>
        <taxon>Caulobacteraceae</taxon>
        <taxon>Asticcacaulis</taxon>
    </lineage>
</organism>